<feature type="chain" id="PRO_5032983437" evidence="1">
    <location>
        <begin position="25"/>
        <end position="218"/>
    </location>
</feature>
<evidence type="ECO:0000313" key="3">
    <source>
        <dbReference type="Proteomes" id="UP000460298"/>
    </source>
</evidence>
<feature type="signal peptide" evidence="1">
    <location>
        <begin position="1"/>
        <end position="24"/>
    </location>
</feature>
<sequence>MKSSLLIHICLLATILLTASPAQAQSTKRVRLCSHLSMEIPSVWYIEDDSKALLDLIEKRGADKDQATPPSAILDRFFDYTMTAKSAQISIPHASKPLFVLCKYPMDSIISQHPEKLITAFLQHLPEGQMIVRPTKIKLGGQDAEHIAFRYRKKEGGDPSGRWYRLDLWTQLLANRTALIAMRAPLDLQIDAEREAMIASAHSVVVFPSNPTPVEPSK</sequence>
<name>A0A833GXK7_9LEPT</name>
<dbReference type="AlphaFoldDB" id="A0A833GXK7"/>
<gene>
    <name evidence="2" type="ORF">F9K24_21110</name>
</gene>
<dbReference type="Proteomes" id="UP000460298">
    <property type="component" value="Unassembled WGS sequence"/>
</dbReference>
<protein>
    <submittedName>
        <fullName evidence="2">Uncharacterized protein</fullName>
    </submittedName>
</protein>
<organism evidence="2 3">
    <name type="scientific">Leptonema illini</name>
    <dbReference type="NCBI Taxonomy" id="183"/>
    <lineage>
        <taxon>Bacteria</taxon>
        <taxon>Pseudomonadati</taxon>
        <taxon>Spirochaetota</taxon>
        <taxon>Spirochaetia</taxon>
        <taxon>Leptospirales</taxon>
        <taxon>Leptospiraceae</taxon>
        <taxon>Leptonema</taxon>
    </lineage>
</organism>
<dbReference type="EMBL" id="WBUI01000039">
    <property type="protein sequence ID" value="KAB2929000.1"/>
    <property type="molecule type" value="Genomic_DNA"/>
</dbReference>
<keyword evidence="1" id="KW-0732">Signal</keyword>
<proteinExistence type="predicted"/>
<evidence type="ECO:0000256" key="1">
    <source>
        <dbReference type="SAM" id="SignalP"/>
    </source>
</evidence>
<reference evidence="2 3" key="1">
    <citation type="submission" date="2019-10" db="EMBL/GenBank/DDBJ databases">
        <title>Extracellular Electron Transfer in a Candidatus Methanoperedens spp. Enrichment Culture.</title>
        <authorList>
            <person name="Berger S."/>
            <person name="Rangel Shaw D."/>
            <person name="Berben T."/>
            <person name="In 'T Zandt M."/>
            <person name="Frank J."/>
            <person name="Reimann J."/>
            <person name="Jetten M.S.M."/>
            <person name="Welte C.U."/>
        </authorList>
    </citation>
    <scope>NUCLEOTIDE SEQUENCE [LARGE SCALE GENOMIC DNA]</scope>
    <source>
        <strain evidence="2">SB12</strain>
    </source>
</reference>
<accession>A0A833GXK7</accession>
<evidence type="ECO:0000313" key="2">
    <source>
        <dbReference type="EMBL" id="KAB2929000.1"/>
    </source>
</evidence>
<comment type="caution">
    <text evidence="2">The sequence shown here is derived from an EMBL/GenBank/DDBJ whole genome shotgun (WGS) entry which is preliminary data.</text>
</comment>